<dbReference type="SMART" id="SM00176">
    <property type="entry name" value="RAN"/>
    <property type="match status" value="1"/>
</dbReference>
<keyword evidence="1" id="KW-0547">Nucleotide-binding</keyword>
<accession>A0A0D6EPE4</accession>
<keyword evidence="3" id="KW-1185">Reference proteome</keyword>
<dbReference type="CDD" id="cd01860">
    <property type="entry name" value="Rab5_related"/>
    <property type="match status" value="1"/>
</dbReference>
<dbReference type="GO" id="GO:0003924">
    <property type="term" value="F:GTPase activity"/>
    <property type="evidence" value="ECO:0007669"/>
    <property type="project" value="InterPro"/>
</dbReference>
<dbReference type="SMART" id="SM00173">
    <property type="entry name" value="RAS"/>
    <property type="match status" value="1"/>
</dbReference>
<protein>
    <submittedName>
        <fullName evidence="2">SPOSA6832_03465-mRNA-1:cds</fullName>
    </submittedName>
</protein>
<evidence type="ECO:0000313" key="3">
    <source>
        <dbReference type="Proteomes" id="UP000243876"/>
    </source>
</evidence>
<dbReference type="PROSITE" id="PS51420">
    <property type="entry name" value="RHO"/>
    <property type="match status" value="1"/>
</dbReference>
<dbReference type="OrthoDB" id="63533at2759"/>
<dbReference type="PROSITE" id="PS51421">
    <property type="entry name" value="RAS"/>
    <property type="match status" value="1"/>
</dbReference>
<dbReference type="SUPFAM" id="SSF52540">
    <property type="entry name" value="P-loop containing nucleoside triphosphate hydrolases"/>
    <property type="match status" value="1"/>
</dbReference>
<dbReference type="InterPro" id="IPR001806">
    <property type="entry name" value="Small_GTPase"/>
</dbReference>
<dbReference type="PROSITE" id="PS51417">
    <property type="entry name" value="ARF"/>
    <property type="match status" value="1"/>
</dbReference>
<evidence type="ECO:0000313" key="2">
    <source>
        <dbReference type="EMBL" id="CEQ41726.1"/>
    </source>
</evidence>
<name>A0A0D6EPE4_SPOSA</name>
<sequence>MSAAPPSTQPITSSRKLVLLGESAVGKSSLVLQFVKGQFDDYRESTIGAAFLTQTVPVANGNFIKFELWDTAGQERYKSLAPMYYRSSHAAVVVYDITSAASLLKARTWIAELQRQADPGILVFLAGNKLDLADGPGGQRQVSTEEAQKFADEEGLMFAEVSAKTAEGVREVFQQIADKLPIDSPTTKSRAGASLAGRGGVDLKQGNSVVPDGCAC</sequence>
<dbReference type="AlphaFoldDB" id="A0A0D6EPE4"/>
<proteinExistence type="predicted"/>
<dbReference type="Pfam" id="PF00071">
    <property type="entry name" value="Ras"/>
    <property type="match status" value="1"/>
</dbReference>
<organism evidence="2 3">
    <name type="scientific">Sporidiobolus salmonicolor</name>
    <name type="common">Yeast-like fungus</name>
    <name type="synonym">Sporobolomyces salmonicolor</name>
    <dbReference type="NCBI Taxonomy" id="5005"/>
    <lineage>
        <taxon>Eukaryota</taxon>
        <taxon>Fungi</taxon>
        <taxon>Dikarya</taxon>
        <taxon>Basidiomycota</taxon>
        <taxon>Pucciniomycotina</taxon>
        <taxon>Microbotryomycetes</taxon>
        <taxon>Sporidiobolales</taxon>
        <taxon>Sporidiobolaceae</taxon>
        <taxon>Sporobolomyces</taxon>
    </lineage>
</organism>
<dbReference type="Gene3D" id="3.40.50.300">
    <property type="entry name" value="P-loop containing nucleotide triphosphate hydrolases"/>
    <property type="match status" value="1"/>
</dbReference>
<dbReference type="FunFam" id="3.40.50.300:FF:000823">
    <property type="entry name" value="Small GTPase RAB, putative"/>
    <property type="match status" value="1"/>
</dbReference>
<dbReference type="InterPro" id="IPR027417">
    <property type="entry name" value="P-loop_NTPase"/>
</dbReference>
<dbReference type="Proteomes" id="UP000243876">
    <property type="component" value="Unassembled WGS sequence"/>
</dbReference>
<dbReference type="PROSITE" id="PS51419">
    <property type="entry name" value="RAB"/>
    <property type="match status" value="1"/>
</dbReference>
<dbReference type="EMBL" id="CENE01000017">
    <property type="protein sequence ID" value="CEQ41726.1"/>
    <property type="molecule type" value="Genomic_DNA"/>
</dbReference>
<reference evidence="3" key="1">
    <citation type="submission" date="2015-02" db="EMBL/GenBank/DDBJ databases">
        <authorList>
            <person name="Gon?alves P."/>
        </authorList>
    </citation>
    <scope>NUCLEOTIDE SEQUENCE [LARGE SCALE GENOMIC DNA]</scope>
</reference>
<dbReference type="PRINTS" id="PR00449">
    <property type="entry name" value="RASTRNSFRMNG"/>
</dbReference>
<dbReference type="PANTHER" id="PTHR47978">
    <property type="match status" value="1"/>
</dbReference>
<dbReference type="InterPro" id="IPR005225">
    <property type="entry name" value="Small_GTP-bd"/>
</dbReference>
<dbReference type="GO" id="GO:0005525">
    <property type="term" value="F:GTP binding"/>
    <property type="evidence" value="ECO:0007669"/>
    <property type="project" value="InterPro"/>
</dbReference>
<dbReference type="NCBIfam" id="TIGR00231">
    <property type="entry name" value="small_GTP"/>
    <property type="match status" value="1"/>
</dbReference>
<evidence type="ECO:0000256" key="1">
    <source>
        <dbReference type="ARBA" id="ARBA00022741"/>
    </source>
</evidence>
<dbReference type="SMART" id="SM00174">
    <property type="entry name" value="RHO"/>
    <property type="match status" value="1"/>
</dbReference>
<gene>
    <name evidence="2" type="primary">SPOSA6832_03465</name>
</gene>
<dbReference type="SMART" id="SM00175">
    <property type="entry name" value="RAB"/>
    <property type="match status" value="1"/>
</dbReference>